<keyword evidence="7" id="KW-1185">Reference proteome</keyword>
<gene>
    <name evidence="6" type="ORF">ACFQV2_02905</name>
</gene>
<dbReference type="InterPro" id="IPR001647">
    <property type="entry name" value="HTH_TetR"/>
</dbReference>
<accession>A0ABW2TIU2</accession>
<keyword evidence="3" id="KW-0238">DNA-binding</keyword>
<keyword evidence="2" id="KW-0805">Transcription regulation</keyword>
<dbReference type="InterPro" id="IPR036271">
    <property type="entry name" value="Tet_transcr_reg_TetR-rel_C_sf"/>
</dbReference>
<dbReference type="Pfam" id="PF00440">
    <property type="entry name" value="TetR_N"/>
    <property type="match status" value="1"/>
</dbReference>
<evidence type="ECO:0000313" key="6">
    <source>
        <dbReference type="EMBL" id="MFC7612741.1"/>
    </source>
</evidence>
<evidence type="ECO:0000256" key="4">
    <source>
        <dbReference type="ARBA" id="ARBA00023163"/>
    </source>
</evidence>
<protein>
    <submittedName>
        <fullName evidence="6">TetR/AcrR family transcriptional regulator</fullName>
    </submittedName>
</protein>
<dbReference type="SUPFAM" id="SSF46689">
    <property type="entry name" value="Homeodomain-like"/>
    <property type="match status" value="1"/>
</dbReference>
<evidence type="ECO:0000256" key="2">
    <source>
        <dbReference type="ARBA" id="ARBA00023015"/>
    </source>
</evidence>
<evidence type="ECO:0000313" key="7">
    <source>
        <dbReference type="Proteomes" id="UP001596512"/>
    </source>
</evidence>
<reference evidence="7" key="1">
    <citation type="journal article" date="2019" name="Int. J. Syst. Evol. Microbiol.">
        <title>The Global Catalogue of Microorganisms (GCM) 10K type strain sequencing project: providing services to taxonomists for standard genome sequencing and annotation.</title>
        <authorList>
            <consortium name="The Broad Institute Genomics Platform"/>
            <consortium name="The Broad Institute Genome Sequencing Center for Infectious Disease"/>
            <person name="Wu L."/>
            <person name="Ma J."/>
        </authorList>
    </citation>
    <scope>NUCLEOTIDE SEQUENCE [LARGE SCALE GENOMIC DNA]</scope>
    <source>
        <strain evidence="7">JCM 17695</strain>
    </source>
</reference>
<dbReference type="PANTHER" id="PTHR30055">
    <property type="entry name" value="HTH-TYPE TRANSCRIPTIONAL REGULATOR RUTR"/>
    <property type="match status" value="1"/>
</dbReference>
<organism evidence="6 7">
    <name type="scientific">Actinokineospora soli</name>
    <dbReference type="NCBI Taxonomy" id="1048753"/>
    <lineage>
        <taxon>Bacteria</taxon>
        <taxon>Bacillati</taxon>
        <taxon>Actinomycetota</taxon>
        <taxon>Actinomycetes</taxon>
        <taxon>Pseudonocardiales</taxon>
        <taxon>Pseudonocardiaceae</taxon>
        <taxon>Actinokineospora</taxon>
    </lineage>
</organism>
<evidence type="ECO:0000256" key="1">
    <source>
        <dbReference type="ARBA" id="ARBA00022491"/>
    </source>
</evidence>
<dbReference type="InterPro" id="IPR009057">
    <property type="entry name" value="Homeodomain-like_sf"/>
</dbReference>
<keyword evidence="4" id="KW-0804">Transcription</keyword>
<keyword evidence="1" id="KW-0678">Repressor</keyword>
<proteinExistence type="predicted"/>
<dbReference type="EMBL" id="JBHTEY010000004">
    <property type="protein sequence ID" value="MFC7612741.1"/>
    <property type="molecule type" value="Genomic_DNA"/>
</dbReference>
<dbReference type="Gene3D" id="1.10.10.60">
    <property type="entry name" value="Homeodomain-like"/>
    <property type="match status" value="1"/>
</dbReference>
<dbReference type="Proteomes" id="UP001596512">
    <property type="component" value="Unassembled WGS sequence"/>
</dbReference>
<sequence length="200" mass="21712">MTRAARPEPTARQAALLAELLALYLREGFAQFTLDDLAARLRCSKSTLYALAPSKEQLARRAVSRFFRTATERVEKRVAEAADARERIAFYLLAAADELKPASDRFLADIAAYAPTQAVYERNAKAAAARIRTFIQEGVAEGVFRPVHARLVGEMAGWLIEGIQTGVLGRRAEVTHAEAFAGLSDLLLGGLELTAGPDAP</sequence>
<dbReference type="InterPro" id="IPR050109">
    <property type="entry name" value="HTH-type_TetR-like_transc_reg"/>
</dbReference>
<dbReference type="PANTHER" id="PTHR30055:SF175">
    <property type="entry name" value="HTH-TYPE TRANSCRIPTIONAL REPRESSOR KSTR2"/>
    <property type="match status" value="1"/>
</dbReference>
<name>A0ABW2TIU2_9PSEU</name>
<comment type="caution">
    <text evidence="6">The sequence shown here is derived from an EMBL/GenBank/DDBJ whole genome shotgun (WGS) entry which is preliminary data.</text>
</comment>
<evidence type="ECO:0000256" key="3">
    <source>
        <dbReference type="ARBA" id="ARBA00023125"/>
    </source>
</evidence>
<dbReference type="SUPFAM" id="SSF48498">
    <property type="entry name" value="Tetracyclin repressor-like, C-terminal domain"/>
    <property type="match status" value="1"/>
</dbReference>
<feature type="domain" description="HTH tetR-type" evidence="5">
    <location>
        <begin position="17"/>
        <end position="61"/>
    </location>
</feature>
<dbReference type="Gene3D" id="1.10.357.10">
    <property type="entry name" value="Tetracycline Repressor, domain 2"/>
    <property type="match status" value="1"/>
</dbReference>
<evidence type="ECO:0000259" key="5">
    <source>
        <dbReference type="Pfam" id="PF00440"/>
    </source>
</evidence>